<protein>
    <submittedName>
        <fullName evidence="2">Uncharacterized protein</fullName>
    </submittedName>
</protein>
<dbReference type="HOGENOM" id="CLU_037449_0_0_1"/>
<feature type="chain" id="PRO_5004560825" evidence="1">
    <location>
        <begin position="22"/>
        <end position="464"/>
    </location>
</feature>
<dbReference type="SUPFAM" id="SSF46458">
    <property type="entry name" value="Globin-like"/>
    <property type="match status" value="1"/>
</dbReference>
<dbReference type="OrthoDB" id="2110578at2759"/>
<evidence type="ECO:0000313" key="3">
    <source>
        <dbReference type="Proteomes" id="UP000015100"/>
    </source>
</evidence>
<gene>
    <name evidence="2" type="ORF">H072_1215</name>
</gene>
<dbReference type="AlphaFoldDB" id="S8AV15"/>
<name>S8AV15_DACHA</name>
<reference evidence="3" key="2">
    <citation type="submission" date="2013-04" db="EMBL/GenBank/DDBJ databases">
        <title>Genomic mechanisms accounting for the adaptation to parasitism in nematode-trapping fungi.</title>
        <authorList>
            <person name="Ahren D.G."/>
        </authorList>
    </citation>
    <scope>NUCLEOTIDE SEQUENCE [LARGE SCALE GENOMIC DNA]</scope>
    <source>
        <strain evidence="3">CBS 200.50</strain>
    </source>
</reference>
<dbReference type="OMA" id="RMYEVHK"/>
<evidence type="ECO:0000256" key="1">
    <source>
        <dbReference type="SAM" id="SignalP"/>
    </source>
</evidence>
<dbReference type="Proteomes" id="UP000015100">
    <property type="component" value="Unassembled WGS sequence"/>
</dbReference>
<dbReference type="STRING" id="1284197.S8AV15"/>
<dbReference type="EMBL" id="AQGS01000033">
    <property type="protein sequence ID" value="EPS44786.1"/>
    <property type="molecule type" value="Genomic_DNA"/>
</dbReference>
<keyword evidence="1" id="KW-0732">Signal</keyword>
<proteinExistence type="predicted"/>
<sequence length="464" mass="48913">MKWTQGTLTSALLLAPLAVLAEDSLCDRYTKIIFRENTGSNQYSFMTRLVNTALIGNYTGPSKVNVTGILMPGTYDGQEVSLLPFFNGGLNSTNRGLWPSIVNFIDDGGALALAQNKPAYGQRSNQFNIFSHMYQFFGGYLGCSLYGKDGFPAYHGNPRMYEVHKYMGIGPVQLGYFIQEFGQAAASLGVAEGDVITIISTLNSTFGQRCAPPIVVLPDAEPDLQAICLNTPCPVALNPICDSYNHIGGFAYDPETAAQTGGPQATDLVNELNGGPPPMTTMDISFTTTIDGSESVISTYTVVPAGPPPISFSTRTITVSTNINGVQTVVPALTVFPIGGAIYTTGTETLTSSDEIYEQEYTSVIPSSVIEFISTVITTRGSVITTLLPTTVPNPALVVSHSGSILTTYTSTVTSGGVVFLTTITTEIAPSARTTTRSPNAAPTQTAGALLAAVVGAGLIGQML</sequence>
<comment type="caution">
    <text evidence="2">The sequence shown here is derived from an EMBL/GenBank/DDBJ whole genome shotgun (WGS) entry which is preliminary data.</text>
</comment>
<keyword evidence="3" id="KW-1185">Reference proteome</keyword>
<accession>S8AV15</accession>
<dbReference type="InterPro" id="IPR009050">
    <property type="entry name" value="Globin-like_sf"/>
</dbReference>
<dbReference type="eggNOG" id="ENOG502RXCG">
    <property type="taxonomic scope" value="Eukaryota"/>
</dbReference>
<organism evidence="2 3">
    <name type="scientific">Dactylellina haptotyla (strain CBS 200.50)</name>
    <name type="common">Nematode-trapping fungus</name>
    <name type="synonym">Monacrosporium haptotylum</name>
    <dbReference type="NCBI Taxonomy" id="1284197"/>
    <lineage>
        <taxon>Eukaryota</taxon>
        <taxon>Fungi</taxon>
        <taxon>Dikarya</taxon>
        <taxon>Ascomycota</taxon>
        <taxon>Pezizomycotina</taxon>
        <taxon>Orbiliomycetes</taxon>
        <taxon>Orbiliales</taxon>
        <taxon>Orbiliaceae</taxon>
        <taxon>Dactylellina</taxon>
    </lineage>
</organism>
<reference evidence="2 3" key="1">
    <citation type="journal article" date="2013" name="PLoS Genet.">
        <title>Genomic mechanisms accounting for the adaptation to parasitism in nematode-trapping fungi.</title>
        <authorList>
            <person name="Meerupati T."/>
            <person name="Andersson K.M."/>
            <person name="Friman E."/>
            <person name="Kumar D."/>
            <person name="Tunlid A."/>
            <person name="Ahren D."/>
        </authorList>
    </citation>
    <scope>NUCLEOTIDE SEQUENCE [LARGE SCALE GENOMIC DNA]</scope>
    <source>
        <strain evidence="2 3">CBS 200.50</strain>
    </source>
</reference>
<feature type="signal peptide" evidence="1">
    <location>
        <begin position="1"/>
        <end position="21"/>
    </location>
</feature>
<evidence type="ECO:0000313" key="2">
    <source>
        <dbReference type="EMBL" id="EPS44786.1"/>
    </source>
</evidence>